<keyword evidence="1" id="KW-0812">Transmembrane</keyword>
<proteinExistence type="predicted"/>
<reference evidence="2 3" key="2">
    <citation type="submission" date="2018-08" db="EMBL/GenBank/DDBJ databases">
        <title>Acetobacter oryzifermentans sp. nov., isolated from Korea traditional vinegar and reclassification of Acetobacter pasteurianus subsp. ascendens (Henneberg 1898) as Acetobacter ascendens comb. nov.</title>
        <authorList>
            <person name="Cho G.Y."/>
            <person name="Lee S.H."/>
        </authorList>
    </citation>
    <scope>NUCLEOTIDE SEQUENCE [LARGE SCALE GENOMIC DNA]</scope>
    <source>
        <strain evidence="2 3">SH</strain>
    </source>
</reference>
<sequence length="325" mass="36925">MNTNKKFEYAANLISRNNKIIDISSQKSKRTKSLVKILCGCLLALSGLTIFLIGFRNNTVIGEYIRILGMIVSFSGVFSTAFFIFQDFLEVGYSLGEKATYEKLFRDSKEKIDQTNNVTDPPVDYSLIAKQMEKRLTEEIEAQGRKANTNLFMGVMTALISVGILGWLSFQATNNFDSIFNNNFKSDNLDNKYIYIFYFGIFLSKITLSITASIFSFFFLSNYRRNLGEIKFFQNELTNVQYRLVSIFMAKDLGLKIVLNELLLKNAEVERNFILKNGESTIELRSREIDVGETNALMTAAKQAGAEAISSLKNKENTPETHEKK</sequence>
<feature type="transmembrane region" description="Helical" evidence="1">
    <location>
        <begin position="67"/>
        <end position="85"/>
    </location>
</feature>
<organism evidence="2 3">
    <name type="scientific">Acetobacter pomorum</name>
    <dbReference type="NCBI Taxonomy" id="65959"/>
    <lineage>
        <taxon>Bacteria</taxon>
        <taxon>Pseudomonadati</taxon>
        <taxon>Pseudomonadota</taxon>
        <taxon>Alphaproteobacteria</taxon>
        <taxon>Acetobacterales</taxon>
        <taxon>Acetobacteraceae</taxon>
        <taxon>Acetobacter</taxon>
    </lineage>
</organism>
<keyword evidence="1" id="KW-0472">Membrane</keyword>
<dbReference type="AlphaFoldDB" id="A0AAN1PJW9"/>
<dbReference type="RefSeq" id="WP_116100337.1">
    <property type="nucleotide sequence ID" value="NZ_CP023189.1"/>
</dbReference>
<feature type="transmembrane region" description="Helical" evidence="1">
    <location>
        <begin position="34"/>
        <end position="55"/>
    </location>
</feature>
<accession>A0AAN1PJW9</accession>
<reference evidence="2 3" key="1">
    <citation type="submission" date="2017-09" db="EMBL/GenBank/DDBJ databases">
        <authorList>
            <person name="Kim K.H."/>
            <person name="Chun B.H."/>
            <person name="Han G.S."/>
            <person name="Hyun S.G."/>
            <person name="Jeon C.O."/>
        </authorList>
    </citation>
    <scope>NUCLEOTIDE SEQUENCE [LARGE SCALE GENOMIC DNA]</scope>
    <source>
        <strain evidence="2 3">SH</strain>
    </source>
</reference>
<evidence type="ECO:0000313" key="3">
    <source>
        <dbReference type="Proteomes" id="UP000256572"/>
    </source>
</evidence>
<feature type="transmembrane region" description="Helical" evidence="1">
    <location>
        <begin position="151"/>
        <end position="173"/>
    </location>
</feature>
<evidence type="ECO:0000256" key="1">
    <source>
        <dbReference type="SAM" id="Phobius"/>
    </source>
</evidence>
<dbReference type="Proteomes" id="UP000256572">
    <property type="component" value="Chromosome"/>
</dbReference>
<protein>
    <submittedName>
        <fullName evidence="2">Uncharacterized protein</fullName>
    </submittedName>
</protein>
<keyword evidence="1" id="KW-1133">Transmembrane helix</keyword>
<gene>
    <name evidence="2" type="ORF">CJF59_14250</name>
</gene>
<name>A0AAN1PJW9_9PROT</name>
<feature type="transmembrane region" description="Helical" evidence="1">
    <location>
        <begin position="193"/>
        <end position="220"/>
    </location>
</feature>
<evidence type="ECO:0000313" key="2">
    <source>
        <dbReference type="EMBL" id="AXN01587.1"/>
    </source>
</evidence>
<dbReference type="EMBL" id="CP023189">
    <property type="protein sequence ID" value="AXN01587.1"/>
    <property type="molecule type" value="Genomic_DNA"/>
</dbReference>